<name>A0ABD0LGP5_9CAEN</name>
<reference evidence="2 3" key="1">
    <citation type="journal article" date="2023" name="Sci. Data">
        <title>Genome assembly of the Korean intertidal mud-creeper Batillaria attramentaria.</title>
        <authorList>
            <person name="Patra A.K."/>
            <person name="Ho P.T."/>
            <person name="Jun S."/>
            <person name="Lee S.J."/>
            <person name="Kim Y."/>
            <person name="Won Y.J."/>
        </authorList>
    </citation>
    <scope>NUCLEOTIDE SEQUENCE [LARGE SCALE GENOMIC DNA]</scope>
    <source>
        <strain evidence="2">Wonlab-2016</strain>
    </source>
</reference>
<dbReference type="AlphaFoldDB" id="A0ABD0LGP5"/>
<evidence type="ECO:0000313" key="3">
    <source>
        <dbReference type="Proteomes" id="UP001519460"/>
    </source>
</evidence>
<sequence length="99" mass="10780">MAGTSRWLVVALAMVGTLALVRGDCYRDVLRETWTGSGKDFYCQTNAQVPEIIPYGHTYGIKYGENSQHVDTPPGCTLVIGADCGYFFMDTATGGLCLY</sequence>
<evidence type="ECO:0000256" key="1">
    <source>
        <dbReference type="SAM" id="SignalP"/>
    </source>
</evidence>
<organism evidence="2 3">
    <name type="scientific">Batillaria attramentaria</name>
    <dbReference type="NCBI Taxonomy" id="370345"/>
    <lineage>
        <taxon>Eukaryota</taxon>
        <taxon>Metazoa</taxon>
        <taxon>Spiralia</taxon>
        <taxon>Lophotrochozoa</taxon>
        <taxon>Mollusca</taxon>
        <taxon>Gastropoda</taxon>
        <taxon>Caenogastropoda</taxon>
        <taxon>Sorbeoconcha</taxon>
        <taxon>Cerithioidea</taxon>
        <taxon>Batillariidae</taxon>
        <taxon>Batillaria</taxon>
    </lineage>
</organism>
<comment type="caution">
    <text evidence="2">The sequence shown here is derived from an EMBL/GenBank/DDBJ whole genome shotgun (WGS) entry which is preliminary data.</text>
</comment>
<proteinExistence type="predicted"/>
<keyword evidence="3" id="KW-1185">Reference proteome</keyword>
<dbReference type="Proteomes" id="UP001519460">
    <property type="component" value="Unassembled WGS sequence"/>
</dbReference>
<dbReference type="EMBL" id="JACVVK020000049">
    <property type="protein sequence ID" value="KAK7498692.1"/>
    <property type="molecule type" value="Genomic_DNA"/>
</dbReference>
<gene>
    <name evidence="2" type="ORF">BaRGS_00010069</name>
</gene>
<keyword evidence="1" id="KW-0732">Signal</keyword>
<feature type="signal peptide" evidence="1">
    <location>
        <begin position="1"/>
        <end position="23"/>
    </location>
</feature>
<evidence type="ECO:0000313" key="2">
    <source>
        <dbReference type="EMBL" id="KAK7498692.1"/>
    </source>
</evidence>
<feature type="chain" id="PRO_5044850479" evidence="1">
    <location>
        <begin position="24"/>
        <end position="99"/>
    </location>
</feature>
<accession>A0ABD0LGP5</accession>
<protein>
    <submittedName>
        <fullName evidence="2">Uncharacterized protein</fullName>
    </submittedName>
</protein>